<dbReference type="PROSITE" id="PS50234">
    <property type="entry name" value="VWFA"/>
    <property type="match status" value="2"/>
</dbReference>
<dbReference type="SUPFAM" id="SSF53300">
    <property type="entry name" value="vWA-like"/>
    <property type="match status" value="2"/>
</dbReference>
<dbReference type="InterPro" id="IPR001881">
    <property type="entry name" value="EGF-like_Ca-bd_dom"/>
</dbReference>
<dbReference type="CDD" id="cd01475">
    <property type="entry name" value="vWA_Matrilin"/>
    <property type="match status" value="1"/>
</dbReference>
<dbReference type="PANTHER" id="PTHR24020">
    <property type="entry name" value="COLLAGEN ALPHA"/>
    <property type="match status" value="1"/>
</dbReference>
<evidence type="ECO:0000313" key="10">
    <source>
        <dbReference type="Ensembl" id="ENSTMTP00000001562.1"/>
    </source>
</evidence>
<evidence type="ECO:0000313" key="11">
    <source>
        <dbReference type="Proteomes" id="UP000472274"/>
    </source>
</evidence>
<reference evidence="10" key="1">
    <citation type="submission" date="2025-08" db="UniProtKB">
        <authorList>
            <consortium name="Ensembl"/>
        </authorList>
    </citation>
    <scope>IDENTIFICATION</scope>
</reference>
<evidence type="ECO:0000256" key="3">
    <source>
        <dbReference type="ARBA" id="ARBA00022536"/>
    </source>
</evidence>
<dbReference type="InterPro" id="IPR036465">
    <property type="entry name" value="vWFA_dom_sf"/>
</dbReference>
<dbReference type="InterPro" id="IPR000742">
    <property type="entry name" value="EGF"/>
</dbReference>
<keyword evidence="4" id="KW-0732">Signal</keyword>
<dbReference type="Gene3D" id="2.10.25.10">
    <property type="entry name" value="Laminin"/>
    <property type="match status" value="2"/>
</dbReference>
<protein>
    <submittedName>
        <fullName evidence="10">Matrilin 2</fullName>
    </submittedName>
</protein>
<feature type="domain" description="VWFA" evidence="9">
    <location>
        <begin position="29"/>
        <end position="204"/>
    </location>
</feature>
<dbReference type="Pfam" id="PF14670">
    <property type="entry name" value="FXa_inhibition"/>
    <property type="match status" value="2"/>
</dbReference>
<evidence type="ECO:0000256" key="8">
    <source>
        <dbReference type="ARBA" id="ARBA00023180"/>
    </source>
</evidence>
<reference evidence="10" key="2">
    <citation type="submission" date="2025-09" db="UniProtKB">
        <authorList>
            <consortium name="Ensembl"/>
        </authorList>
    </citation>
    <scope>IDENTIFICATION</scope>
</reference>
<dbReference type="InterPro" id="IPR050525">
    <property type="entry name" value="ECM_Assembly_Org"/>
</dbReference>
<evidence type="ECO:0000256" key="6">
    <source>
        <dbReference type="ARBA" id="ARBA00023054"/>
    </source>
</evidence>
<evidence type="ECO:0000256" key="5">
    <source>
        <dbReference type="ARBA" id="ARBA00022737"/>
    </source>
</evidence>
<dbReference type="GO" id="GO:0005576">
    <property type="term" value="C:extracellular region"/>
    <property type="evidence" value="ECO:0007669"/>
    <property type="project" value="UniProtKB-SubCell"/>
</dbReference>
<dbReference type="PROSITE" id="PS00010">
    <property type="entry name" value="ASX_HYDROXYL"/>
    <property type="match status" value="1"/>
</dbReference>
<dbReference type="AlphaFoldDB" id="A0A674I0Z3"/>
<dbReference type="InterPro" id="IPR002035">
    <property type="entry name" value="VWF_A"/>
</dbReference>
<dbReference type="SMART" id="SM00179">
    <property type="entry name" value="EGF_CA"/>
    <property type="match status" value="2"/>
</dbReference>
<evidence type="ECO:0000259" key="9">
    <source>
        <dbReference type="PROSITE" id="PS50234"/>
    </source>
</evidence>
<dbReference type="SMART" id="SM00181">
    <property type="entry name" value="EGF"/>
    <property type="match status" value="2"/>
</dbReference>
<dbReference type="SMART" id="SM00327">
    <property type="entry name" value="VWA"/>
    <property type="match status" value="2"/>
</dbReference>
<dbReference type="GeneTree" id="ENSGT00940000158008"/>
<dbReference type="Pfam" id="PF00092">
    <property type="entry name" value="VWA"/>
    <property type="match status" value="2"/>
</dbReference>
<keyword evidence="7" id="KW-1015">Disulfide bond</keyword>
<dbReference type="PANTHER" id="PTHR24020:SF35">
    <property type="entry name" value="MATRILIN-2"/>
    <property type="match status" value="1"/>
</dbReference>
<comment type="subcellular location">
    <subcellularLocation>
        <location evidence="1">Secreted</location>
    </subcellularLocation>
</comment>
<organism evidence="10 11">
    <name type="scientific">Terrapene triunguis</name>
    <name type="common">Three-toed box turtle</name>
    <dbReference type="NCBI Taxonomy" id="2587831"/>
    <lineage>
        <taxon>Eukaryota</taxon>
        <taxon>Metazoa</taxon>
        <taxon>Chordata</taxon>
        <taxon>Craniata</taxon>
        <taxon>Vertebrata</taxon>
        <taxon>Euteleostomi</taxon>
        <taxon>Archelosauria</taxon>
        <taxon>Testudinata</taxon>
        <taxon>Testudines</taxon>
        <taxon>Cryptodira</taxon>
        <taxon>Durocryptodira</taxon>
        <taxon>Testudinoidea</taxon>
        <taxon>Emydidae</taxon>
        <taxon>Terrapene</taxon>
    </lineage>
</organism>
<name>A0A674I0Z3_9SAUR</name>
<keyword evidence="6" id="KW-0175">Coiled coil</keyword>
<evidence type="ECO:0000256" key="2">
    <source>
        <dbReference type="ARBA" id="ARBA00022525"/>
    </source>
</evidence>
<dbReference type="FunFam" id="2.10.25.10:FF:000041">
    <property type="entry name" value="matrilin-2 isoform X1"/>
    <property type="match status" value="1"/>
</dbReference>
<dbReference type="PRINTS" id="PR00453">
    <property type="entry name" value="VWFADOMAIN"/>
</dbReference>
<dbReference type="GO" id="GO:0005509">
    <property type="term" value="F:calcium ion binding"/>
    <property type="evidence" value="ECO:0007669"/>
    <property type="project" value="InterPro"/>
</dbReference>
<keyword evidence="3" id="KW-0245">EGF-like domain</keyword>
<dbReference type="FunFam" id="3.40.50.410:FF:000004">
    <property type="entry name" value="collagen alpha-6(VI) chain"/>
    <property type="match status" value="2"/>
</dbReference>
<dbReference type="CDD" id="cd00053">
    <property type="entry name" value="EGF"/>
    <property type="match status" value="1"/>
</dbReference>
<gene>
    <name evidence="10" type="primary">MATN2</name>
</gene>
<dbReference type="Proteomes" id="UP000472274">
    <property type="component" value="Unplaced"/>
</dbReference>
<dbReference type="PROSITE" id="PS01186">
    <property type="entry name" value="EGF_2"/>
    <property type="match status" value="2"/>
</dbReference>
<accession>A0A674I0Z3</accession>
<dbReference type="Gene3D" id="3.40.50.410">
    <property type="entry name" value="von Willebrand factor, type A domain"/>
    <property type="match status" value="2"/>
</dbReference>
<feature type="domain" description="VWFA" evidence="9">
    <location>
        <begin position="299"/>
        <end position="474"/>
    </location>
</feature>
<keyword evidence="5" id="KW-0677">Repeat</keyword>
<dbReference type="Ensembl" id="ENSTMTT00000001611.1">
    <property type="protein sequence ID" value="ENSTMTP00000001562.1"/>
    <property type="gene ID" value="ENSTMTG00000001240.1"/>
</dbReference>
<keyword evidence="8" id="KW-0325">Glycoprotein</keyword>
<evidence type="ECO:0000256" key="4">
    <source>
        <dbReference type="ARBA" id="ARBA00022729"/>
    </source>
</evidence>
<dbReference type="SUPFAM" id="SSF57196">
    <property type="entry name" value="EGF/Laminin"/>
    <property type="match status" value="1"/>
</dbReference>
<evidence type="ECO:0000256" key="1">
    <source>
        <dbReference type="ARBA" id="ARBA00004613"/>
    </source>
</evidence>
<proteinExistence type="predicted"/>
<keyword evidence="2" id="KW-0964">Secreted</keyword>
<keyword evidence="11" id="KW-1185">Reference proteome</keyword>
<evidence type="ECO:0000256" key="7">
    <source>
        <dbReference type="ARBA" id="ARBA00023157"/>
    </source>
</evidence>
<sequence>SVAGLCFPLRYIVAHCFASTNACNRKRLDLVFIIDSSRSVRPYDFEKVKEFILTILQFLDISPDVTRVGLIQYGSTVKHEFSLKTFRRKHDVERAVKRMMHLATGTMTGLAIQYALNIAFSESEGARPLSQNVPRIIMIVTDGRPQDPVAEVAAKARNSGILIFAIGVGRVDMNTLKSIGSEPHEEHVFLVANFSQIETLTSAFQTKLCAQDLCAVEKHACEQICVNTPGSYVCQCHSGYTLNQDGKTCRNKDLCKTVDHGCEHICINNDHSYVCKCHEGFVLQEDGKMCRRCTEGPIDLVFVIDGSKSLGEDNFEVVKEFVSGILDSLEISPKAARAGLLQYSSQVRTEFTLRQFSTAKDMKKAVSQMKYMGKGSMTGLALKQMFERSFTEAEGARPFSAEVPRVSIVFTDGRAQDEVSEWASKAKQNGITIYAVGIGKAIEEELLEIASEPPDKHLFYAEDFSTMGEISEKLKKRICEAGAGKEGRSPHCGSP</sequence>
<dbReference type="InterPro" id="IPR000152">
    <property type="entry name" value="EGF-type_Asp/Asn_hydroxyl_site"/>
</dbReference>